<name>A0AB39HHZ5_9BACI</name>
<accession>A0AB39HHZ5</accession>
<dbReference type="EMBL" id="CP162599">
    <property type="protein sequence ID" value="XDK31861.1"/>
    <property type="molecule type" value="Genomic_DNA"/>
</dbReference>
<evidence type="ECO:0000256" key="1">
    <source>
        <dbReference type="SAM" id="Phobius"/>
    </source>
</evidence>
<dbReference type="AlphaFoldDB" id="A0AB39HHZ5"/>
<feature type="transmembrane region" description="Helical" evidence="1">
    <location>
        <begin position="9"/>
        <end position="30"/>
    </location>
</feature>
<protein>
    <submittedName>
        <fullName evidence="2">Uncharacterized protein</fullName>
    </submittedName>
</protein>
<keyword evidence="1" id="KW-1133">Transmembrane helix</keyword>
<proteinExistence type="predicted"/>
<evidence type="ECO:0000313" key="2">
    <source>
        <dbReference type="EMBL" id="XDK31861.1"/>
    </source>
</evidence>
<reference evidence="2" key="1">
    <citation type="submission" date="2024-07" db="EMBL/GenBank/DDBJ databases">
        <title>Halotolerant mesophilic bacterium Ornithinibacillus sp. 4-3, sp. nov., isolated from soil.</title>
        <authorList>
            <person name="Sidarenka A.V."/>
            <person name="Guliayeva D.E."/>
            <person name="Leanovich S.I."/>
            <person name="Hileuskaya K.S."/>
            <person name="Akhremchuk A.E."/>
            <person name="Sikolenko M.A."/>
            <person name="Valentovich L.N."/>
        </authorList>
    </citation>
    <scope>NUCLEOTIDE SEQUENCE</scope>
    <source>
        <strain evidence="2">4-3</strain>
    </source>
</reference>
<gene>
    <name evidence="2" type="ORF">AB4Y30_12590</name>
</gene>
<sequence length="66" mass="7462">MAKTIVKYILYIIFTLIYLWLIQTFIWNHLPIHSSAGVTIGSIIVFIISAVLAILTSDKIIKMLKG</sequence>
<keyword evidence="1" id="KW-0812">Transmembrane</keyword>
<dbReference type="RefSeq" id="WP_368652585.1">
    <property type="nucleotide sequence ID" value="NZ_CP162599.1"/>
</dbReference>
<keyword evidence="1" id="KW-0472">Membrane</keyword>
<feature type="transmembrane region" description="Helical" evidence="1">
    <location>
        <begin position="36"/>
        <end position="55"/>
    </location>
</feature>
<organism evidence="2">
    <name type="scientific">Ornithinibacillus sp. 4-3</name>
    <dbReference type="NCBI Taxonomy" id="3231488"/>
    <lineage>
        <taxon>Bacteria</taxon>
        <taxon>Bacillati</taxon>
        <taxon>Bacillota</taxon>
        <taxon>Bacilli</taxon>
        <taxon>Bacillales</taxon>
        <taxon>Bacillaceae</taxon>
        <taxon>Ornithinibacillus</taxon>
    </lineage>
</organism>